<evidence type="ECO:0000313" key="1">
    <source>
        <dbReference type="EMBL" id="ACP07344.1"/>
    </source>
</evidence>
<dbReference type="EMBL" id="CP001234">
    <property type="protein sequence ID" value="ACP07344.1"/>
    <property type="molecule type" value="Genomic_DNA"/>
</dbReference>
<reference evidence="1 2" key="1">
    <citation type="journal article" date="2008" name="PLoS ONE">
        <title>A recalibrated molecular clock and independent origins for the cholera pandemic clones.</title>
        <authorList>
            <person name="Feng L."/>
            <person name="Reeves P.R."/>
            <person name="Lan R."/>
            <person name="Ren Y."/>
            <person name="Gao C."/>
            <person name="Zhou Z."/>
            <person name="Ren Y."/>
            <person name="Cheng J."/>
            <person name="Wang W."/>
            <person name="Wang J."/>
            <person name="Qian W."/>
            <person name="Li D."/>
            <person name="Wang L."/>
        </authorList>
    </citation>
    <scope>NUCLEOTIDE SEQUENCE [LARGE SCALE GENOMIC DNA]</scope>
    <source>
        <strain evidence="1 2">M66-2</strain>
    </source>
</reference>
<dbReference type="HOGENOM" id="CLU_3384371_0_0_6"/>
<sequence length="33" mass="3938">MRRLLCLSFNTLHLNQINDNQLKSLTKLRIILN</sequence>
<dbReference type="KEGG" id="vcm:VCM66_A0374"/>
<protein>
    <submittedName>
        <fullName evidence="1">Uncharacterized protein</fullName>
    </submittedName>
</protein>
<name>C3LV39_VIBCM</name>
<gene>
    <name evidence="1" type="ordered locus">VCM66_A0374</name>
</gene>
<dbReference type="AlphaFoldDB" id="C3LV39"/>
<organism evidence="1 2">
    <name type="scientific">Vibrio cholerae serotype O1 (strain M66-2)</name>
    <dbReference type="NCBI Taxonomy" id="579112"/>
    <lineage>
        <taxon>Bacteria</taxon>
        <taxon>Pseudomonadati</taxon>
        <taxon>Pseudomonadota</taxon>
        <taxon>Gammaproteobacteria</taxon>
        <taxon>Vibrionales</taxon>
        <taxon>Vibrionaceae</taxon>
        <taxon>Vibrio</taxon>
    </lineage>
</organism>
<proteinExistence type="predicted"/>
<accession>C3LV39</accession>
<dbReference type="Proteomes" id="UP000001217">
    <property type="component" value="Chromosome II"/>
</dbReference>
<evidence type="ECO:0000313" key="2">
    <source>
        <dbReference type="Proteomes" id="UP000001217"/>
    </source>
</evidence>